<sequence length="62" mass="7614">MQSVHSFLYENVMDAENMCRSFKNVNEMFKKMYEISLTHMNRRSYNKSIRYMNSCSYVQIKR</sequence>
<comment type="caution">
    <text evidence="1">The sequence shown here is derived from an EMBL/GenBank/DDBJ whole genome shotgun (WGS) entry which is preliminary data.</text>
</comment>
<reference evidence="1 2" key="1">
    <citation type="submission" date="2016-10" db="EMBL/GenBank/DDBJ databases">
        <title>Comparative genomics of Bacillus thuringiensis reveals a path to pathogens against multiple invertebrate hosts.</title>
        <authorList>
            <person name="Zheng J."/>
            <person name="Gao Q."/>
            <person name="Liu H."/>
            <person name="Peng D."/>
            <person name="Ruan L."/>
            <person name="Sun M."/>
        </authorList>
    </citation>
    <scope>NUCLEOTIDE SEQUENCE [LARGE SCALE GENOMIC DNA]</scope>
    <source>
        <strain evidence="1">BGSC 4CE1</strain>
    </source>
</reference>
<dbReference type="Proteomes" id="UP000194911">
    <property type="component" value="Unassembled WGS sequence"/>
</dbReference>
<evidence type="ECO:0000313" key="2">
    <source>
        <dbReference type="Proteomes" id="UP000194911"/>
    </source>
</evidence>
<accession>A0A243CQR9</accession>
<gene>
    <name evidence="1" type="ORF">BK749_23705</name>
</gene>
<proteinExistence type="predicted"/>
<organism evidence="1 2">
    <name type="scientific">Bacillus thuringiensis serovar vazensis</name>
    <dbReference type="NCBI Taxonomy" id="180867"/>
    <lineage>
        <taxon>Bacteria</taxon>
        <taxon>Bacillati</taxon>
        <taxon>Bacillota</taxon>
        <taxon>Bacilli</taxon>
        <taxon>Bacillales</taxon>
        <taxon>Bacillaceae</taxon>
        <taxon>Bacillus</taxon>
        <taxon>Bacillus cereus group</taxon>
    </lineage>
</organism>
<protein>
    <submittedName>
        <fullName evidence="1">Uncharacterized protein</fullName>
    </submittedName>
</protein>
<dbReference type="AlphaFoldDB" id="A0A243CQR9"/>
<name>A0A243CQR9_BACTU</name>
<dbReference type="EMBL" id="NFDQ01000078">
    <property type="protein sequence ID" value="OTY69496.1"/>
    <property type="molecule type" value="Genomic_DNA"/>
</dbReference>
<evidence type="ECO:0000313" key="1">
    <source>
        <dbReference type="EMBL" id="OTY69496.1"/>
    </source>
</evidence>